<keyword evidence="2" id="KW-1185">Reference proteome</keyword>
<evidence type="ECO:0000313" key="1">
    <source>
        <dbReference type="EMBL" id="WKK76227.1"/>
    </source>
</evidence>
<gene>
    <name evidence="1" type="ORF">QYS49_02220</name>
</gene>
<organism evidence="1 2">
    <name type="scientific">Marivirga salinarum</name>
    <dbReference type="NCBI Taxonomy" id="3059078"/>
    <lineage>
        <taxon>Bacteria</taxon>
        <taxon>Pseudomonadati</taxon>
        <taxon>Bacteroidota</taxon>
        <taxon>Cytophagia</taxon>
        <taxon>Cytophagales</taxon>
        <taxon>Marivirgaceae</taxon>
        <taxon>Marivirga</taxon>
    </lineage>
</organism>
<proteinExistence type="predicted"/>
<dbReference type="RefSeq" id="WP_308350632.1">
    <property type="nucleotide sequence ID" value="NZ_CP129971.1"/>
</dbReference>
<evidence type="ECO:0000313" key="2">
    <source>
        <dbReference type="Proteomes" id="UP001230496"/>
    </source>
</evidence>
<reference evidence="1 2" key="1">
    <citation type="submission" date="2023-08" db="EMBL/GenBank/DDBJ databases">
        <title>Comparative genomics and taxonomic characterization of three novel marine species of genus Marivirga.</title>
        <authorList>
            <person name="Muhammad N."/>
            <person name="Kim S.-G."/>
        </authorList>
    </citation>
    <scope>NUCLEOTIDE SEQUENCE [LARGE SCALE GENOMIC DNA]</scope>
    <source>
        <strain evidence="1 2">BDSF4-3</strain>
    </source>
</reference>
<dbReference type="AlphaFoldDB" id="A0AA49GDV2"/>
<dbReference type="KEGG" id="msaa:QYS49_02220"/>
<accession>A0AA49GDV2</accession>
<sequence length="156" mass="18532">MLLNNEDGANENIYQSFSNQKELANHLNSLSTFSRFLRFTEDFRKEENDQISYSLKSIEGKTYILLQLKDAAEYMLTKDYTDNWNSEMHERFCFWSIKEWKEQLEAVGFELSNNSIAYTNPWIANNRFDNKVKLFDEQMQELPYPPTNALMIAKKL</sequence>
<protein>
    <submittedName>
        <fullName evidence="1">Uncharacterized protein</fullName>
    </submittedName>
</protein>
<dbReference type="Proteomes" id="UP001230496">
    <property type="component" value="Chromosome"/>
</dbReference>
<name>A0AA49GDV2_9BACT</name>
<dbReference type="EMBL" id="CP129971">
    <property type="protein sequence ID" value="WKK76227.1"/>
    <property type="molecule type" value="Genomic_DNA"/>
</dbReference>